<dbReference type="PANTHER" id="PTHR13847">
    <property type="entry name" value="SARCOSINE DEHYDROGENASE-RELATED"/>
    <property type="match status" value="1"/>
</dbReference>
<dbReference type="SUPFAM" id="SSF51905">
    <property type="entry name" value="FAD/NAD(P)-binding domain"/>
    <property type="match status" value="1"/>
</dbReference>
<dbReference type="PATRIC" id="fig|243090.15.peg.2821"/>
<dbReference type="Proteomes" id="UP000001025">
    <property type="component" value="Chromosome"/>
</dbReference>
<sequence length="400" mass="44974">MPTPNSFMTSHTAGVPHSDLIVVGAGVLGTFYAYHALRRGLKVTLVERNSKPMDATVRNFGQVVPSGLDRGWQVHGRESLRIYQELQAQTELSVRQHGSVYLASDEEECTLIEELHRLNQEAEYPSELLTPDRCRIKFPNLRSDYCRGGLSFPQEVSVNPRRMIHHLHDFLRTQSNFESRFETLIQHIDPVRSDLIHLQTSNGETLSANKVVVCCGTEFQALFPENFRASEMKLCKLQMLRLSPQPQSVLPGNLLTGLSIRRYESFAECPSWNAIKANEPKDTFAHAWGLHILFKQESDGGIILGDSHEYTSADQPAELNFDIRSDINNAILIEAKRIMDLPSWDVEASWHGVYSQTSHPSGIHLETIFPNVHVTTGIGGKGMTSSAGFTQHHLTELYND</sequence>
<dbReference type="KEGG" id="rba:RB5861"/>
<evidence type="ECO:0000313" key="6">
    <source>
        <dbReference type="EMBL" id="CAD74474.1"/>
    </source>
</evidence>
<evidence type="ECO:0000256" key="2">
    <source>
        <dbReference type="ARBA" id="ARBA00009410"/>
    </source>
</evidence>
<dbReference type="OrthoDB" id="9799943at2"/>
<reference evidence="6 7" key="1">
    <citation type="journal article" date="2003" name="Proc. Natl. Acad. Sci. U.S.A.">
        <title>Complete genome sequence of the marine planctomycete Pirellula sp. strain 1.</title>
        <authorList>
            <person name="Gloeckner F.O."/>
            <person name="Kube M."/>
            <person name="Bauer M."/>
            <person name="Teeling H."/>
            <person name="Lombardot T."/>
            <person name="Ludwig W."/>
            <person name="Gade D."/>
            <person name="Beck A."/>
            <person name="Borzym K."/>
            <person name="Heitmann K."/>
            <person name="Rabus R."/>
            <person name="Schlesner H."/>
            <person name="Amann R."/>
            <person name="Reinhardt R."/>
        </authorList>
    </citation>
    <scope>NUCLEOTIDE SEQUENCE [LARGE SCALE GENOMIC DNA]</scope>
    <source>
        <strain evidence="7">DSM 10527 / NCIMB 13988 / SH1</strain>
    </source>
</reference>
<name>Q7UR66_RHOBA</name>
<dbReference type="EnsemblBacteria" id="CAD74474">
    <property type="protein sequence ID" value="CAD74474"/>
    <property type="gene ID" value="RB5861"/>
</dbReference>
<feature type="domain" description="FAD dependent oxidoreductase" evidence="5">
    <location>
        <begin position="19"/>
        <end position="388"/>
    </location>
</feature>
<evidence type="ECO:0000256" key="4">
    <source>
        <dbReference type="ARBA" id="ARBA00023002"/>
    </source>
</evidence>
<dbReference type="GO" id="GO:0005737">
    <property type="term" value="C:cytoplasm"/>
    <property type="evidence" value="ECO:0000318"/>
    <property type="project" value="GO_Central"/>
</dbReference>
<dbReference type="InterPro" id="IPR006076">
    <property type="entry name" value="FAD-dep_OxRdtase"/>
</dbReference>
<dbReference type="NCBIfam" id="TIGR03364">
    <property type="entry name" value="HpnW_proposed"/>
    <property type="match status" value="1"/>
</dbReference>
<dbReference type="GO" id="GO:0016491">
    <property type="term" value="F:oxidoreductase activity"/>
    <property type="evidence" value="ECO:0007669"/>
    <property type="project" value="UniProtKB-KW"/>
</dbReference>
<dbReference type="PANTHER" id="PTHR13847:SF286">
    <property type="entry name" value="D-AMINO ACID DEHYDROGENASE"/>
    <property type="match status" value="1"/>
</dbReference>
<dbReference type="InterPro" id="IPR036188">
    <property type="entry name" value="FAD/NAD-bd_sf"/>
</dbReference>
<dbReference type="eggNOG" id="COG0665">
    <property type="taxonomic scope" value="Bacteria"/>
</dbReference>
<comment type="cofactor">
    <cofactor evidence="1">
        <name>FAD</name>
        <dbReference type="ChEBI" id="CHEBI:57692"/>
    </cofactor>
</comment>
<proteinExistence type="inferred from homology"/>
<dbReference type="EMBL" id="BX294143">
    <property type="protein sequence ID" value="CAD74474.1"/>
    <property type="molecule type" value="Genomic_DNA"/>
</dbReference>
<gene>
    <name evidence="6" type="ordered locus">RB5861</name>
</gene>
<evidence type="ECO:0000259" key="5">
    <source>
        <dbReference type="Pfam" id="PF01266"/>
    </source>
</evidence>
<protein>
    <recommendedName>
        <fullName evidence="5">FAD dependent oxidoreductase domain-containing protein</fullName>
    </recommendedName>
</protein>
<accession>Q7UR66</accession>
<evidence type="ECO:0000313" key="7">
    <source>
        <dbReference type="Proteomes" id="UP000001025"/>
    </source>
</evidence>
<dbReference type="Pfam" id="PF01266">
    <property type="entry name" value="DAO"/>
    <property type="match status" value="1"/>
</dbReference>
<organism evidence="6 7">
    <name type="scientific">Rhodopirellula baltica (strain DSM 10527 / NCIMB 13988 / SH1)</name>
    <dbReference type="NCBI Taxonomy" id="243090"/>
    <lineage>
        <taxon>Bacteria</taxon>
        <taxon>Pseudomonadati</taxon>
        <taxon>Planctomycetota</taxon>
        <taxon>Planctomycetia</taxon>
        <taxon>Pirellulales</taxon>
        <taxon>Pirellulaceae</taxon>
        <taxon>Rhodopirellula</taxon>
    </lineage>
</organism>
<comment type="similarity">
    <text evidence="2">Belongs to the DadA oxidoreductase family.</text>
</comment>
<keyword evidence="3" id="KW-0285">Flavoprotein</keyword>
<dbReference type="STRING" id="243090.RB5861"/>
<dbReference type="Gene3D" id="3.50.50.60">
    <property type="entry name" value="FAD/NAD(P)-binding domain"/>
    <property type="match status" value="1"/>
</dbReference>
<dbReference type="Gene3D" id="3.30.9.10">
    <property type="entry name" value="D-Amino Acid Oxidase, subunit A, domain 2"/>
    <property type="match status" value="1"/>
</dbReference>
<keyword evidence="4" id="KW-0560">Oxidoreductase</keyword>
<dbReference type="HOGENOM" id="CLU_060691_2_1_0"/>
<keyword evidence="7" id="KW-1185">Reference proteome</keyword>
<evidence type="ECO:0000256" key="1">
    <source>
        <dbReference type="ARBA" id="ARBA00001974"/>
    </source>
</evidence>
<dbReference type="InterPro" id="IPR017741">
    <property type="entry name" value="FAD-dependent_OxRdtase_HpnW"/>
</dbReference>
<dbReference type="AlphaFoldDB" id="Q7UR66"/>
<evidence type="ECO:0000256" key="3">
    <source>
        <dbReference type="ARBA" id="ARBA00022630"/>
    </source>
</evidence>
<dbReference type="InParanoid" id="Q7UR66"/>